<keyword evidence="1" id="KW-0472">Membrane</keyword>
<dbReference type="Pfam" id="PF18975">
    <property type="entry name" value="DUF5711"/>
    <property type="match status" value="1"/>
</dbReference>
<evidence type="ECO:0000313" key="2">
    <source>
        <dbReference type="EMBL" id="SCZ76632.1"/>
    </source>
</evidence>
<reference evidence="2 3" key="1">
    <citation type="submission" date="2016-10" db="EMBL/GenBank/DDBJ databases">
        <authorList>
            <person name="de Groot N.N."/>
        </authorList>
    </citation>
    <scope>NUCLEOTIDE SEQUENCE [LARGE SCALE GENOMIC DNA]</scope>
    <source>
        <strain evidence="2 3">DSM 2784</strain>
    </source>
</reference>
<evidence type="ECO:0008006" key="4">
    <source>
        <dbReference type="Google" id="ProtNLM"/>
    </source>
</evidence>
<keyword evidence="3" id="KW-1185">Reference proteome</keyword>
<sequence>MTEIIQDKLDQIKKRRRRRRKLSFAMLLLSFTFVFGTSHVISMIREASGLGPISIEKINTVSTSAEPTYKKQSFFYPVVSGIIKTGNERLTYMTVRGEVVWEKEFFGSDILAHERNESFYICDKATGDFYVLDKKGQILSKLEGLGKVDRFLVGSDGYTALYLKNDKKIALINPEGIMSATVPVPYEDLLDLSYSASMKLIALSVLVVEEDYFHTNVLMFGTDGRMRGARNFNNTVLFRLNEAAGGFIGYSDDMIIAFDDQNDELWKKIIDRSVTRLEFDSLGNSLLNLTIKNKAIDDTRDDNVLSMYDPAGERFFERKLETVVDQMAIGPDRIAYMGDGKLHILNFSGKLLGAKTLDDSLLALEWLDKFHLGVEYENRYEIYTCSY</sequence>
<dbReference type="STRING" id="1120920.SAMN03080599_00340"/>
<dbReference type="OrthoDB" id="1948864at2"/>
<name>A0A1G5RRE2_9FIRM</name>
<dbReference type="RefSeq" id="WP_092589146.1">
    <property type="nucleotide sequence ID" value="NZ_FMWL01000001.1"/>
</dbReference>
<proteinExistence type="predicted"/>
<organism evidence="2 3">
    <name type="scientific">Acidaminobacter hydrogenoformans DSM 2784</name>
    <dbReference type="NCBI Taxonomy" id="1120920"/>
    <lineage>
        <taxon>Bacteria</taxon>
        <taxon>Bacillati</taxon>
        <taxon>Bacillota</taxon>
        <taxon>Clostridia</taxon>
        <taxon>Peptostreptococcales</taxon>
        <taxon>Acidaminobacteraceae</taxon>
        <taxon>Acidaminobacter</taxon>
    </lineage>
</organism>
<dbReference type="EMBL" id="FMWL01000001">
    <property type="protein sequence ID" value="SCZ76632.1"/>
    <property type="molecule type" value="Genomic_DNA"/>
</dbReference>
<keyword evidence="1" id="KW-1133">Transmembrane helix</keyword>
<dbReference type="AlphaFoldDB" id="A0A1G5RRE2"/>
<accession>A0A1G5RRE2</accession>
<gene>
    <name evidence="2" type="ORF">SAMN03080599_00340</name>
</gene>
<keyword evidence="1" id="KW-0812">Transmembrane</keyword>
<evidence type="ECO:0000256" key="1">
    <source>
        <dbReference type="SAM" id="Phobius"/>
    </source>
</evidence>
<dbReference type="Proteomes" id="UP000199208">
    <property type="component" value="Unassembled WGS sequence"/>
</dbReference>
<dbReference type="InterPro" id="IPR043765">
    <property type="entry name" value="DUF5711"/>
</dbReference>
<feature type="transmembrane region" description="Helical" evidence="1">
    <location>
        <begin position="22"/>
        <end position="44"/>
    </location>
</feature>
<evidence type="ECO:0000313" key="3">
    <source>
        <dbReference type="Proteomes" id="UP000199208"/>
    </source>
</evidence>
<dbReference type="SUPFAM" id="SSF63829">
    <property type="entry name" value="Calcium-dependent phosphotriesterase"/>
    <property type="match status" value="1"/>
</dbReference>
<protein>
    <recommendedName>
        <fullName evidence="4">PQQ-like domain-containing protein</fullName>
    </recommendedName>
</protein>